<evidence type="ECO:0000256" key="2">
    <source>
        <dbReference type="ARBA" id="ARBA00004370"/>
    </source>
</evidence>
<evidence type="ECO:0000256" key="6">
    <source>
        <dbReference type="ARBA" id="ARBA00022692"/>
    </source>
</evidence>
<dbReference type="SUPFAM" id="SSF47384">
    <property type="entry name" value="Homodimeric domain of signal transducing histidine kinase"/>
    <property type="match status" value="1"/>
</dbReference>
<dbReference type="PROSITE" id="PS50109">
    <property type="entry name" value="HIS_KIN"/>
    <property type="match status" value="1"/>
</dbReference>
<dbReference type="InterPro" id="IPR003594">
    <property type="entry name" value="HATPase_dom"/>
</dbReference>
<dbReference type="Proteomes" id="UP000238348">
    <property type="component" value="Chromosome"/>
</dbReference>
<feature type="transmembrane region" description="Helical" evidence="11">
    <location>
        <begin position="20"/>
        <end position="43"/>
    </location>
</feature>
<evidence type="ECO:0000256" key="5">
    <source>
        <dbReference type="ARBA" id="ARBA00022679"/>
    </source>
</evidence>
<dbReference type="PANTHER" id="PTHR45436:SF5">
    <property type="entry name" value="SENSOR HISTIDINE KINASE TRCS"/>
    <property type="match status" value="1"/>
</dbReference>
<keyword evidence="5" id="KW-0808">Transferase</keyword>
<dbReference type="Gene3D" id="3.30.565.10">
    <property type="entry name" value="Histidine kinase-like ATPase, C-terminal domain"/>
    <property type="match status" value="1"/>
</dbReference>
<protein>
    <recommendedName>
        <fullName evidence="3">histidine kinase</fullName>
        <ecNumber evidence="3">2.7.13.3</ecNumber>
    </recommendedName>
</protein>
<accession>A0A2L0EVW7</accession>
<dbReference type="Pfam" id="PF02518">
    <property type="entry name" value="HATPase_c"/>
    <property type="match status" value="1"/>
</dbReference>
<dbReference type="PANTHER" id="PTHR45436">
    <property type="entry name" value="SENSOR HISTIDINE KINASE YKOH"/>
    <property type="match status" value="1"/>
</dbReference>
<evidence type="ECO:0000259" key="13">
    <source>
        <dbReference type="PROSITE" id="PS50885"/>
    </source>
</evidence>
<dbReference type="Pfam" id="PF00512">
    <property type="entry name" value="HisKA"/>
    <property type="match status" value="1"/>
</dbReference>
<dbReference type="InterPro" id="IPR005467">
    <property type="entry name" value="His_kinase_dom"/>
</dbReference>
<dbReference type="CDD" id="cd00082">
    <property type="entry name" value="HisKA"/>
    <property type="match status" value="1"/>
</dbReference>
<feature type="domain" description="Histidine kinase" evidence="12">
    <location>
        <begin position="283"/>
        <end position="496"/>
    </location>
</feature>
<dbReference type="CDD" id="cd00075">
    <property type="entry name" value="HATPase"/>
    <property type="match status" value="1"/>
</dbReference>
<evidence type="ECO:0000313" key="14">
    <source>
        <dbReference type="EMBL" id="AUX43409.1"/>
    </source>
</evidence>
<dbReference type="EC" id="2.7.13.3" evidence="3"/>
<keyword evidence="7" id="KW-0418">Kinase</keyword>
<dbReference type="InterPro" id="IPR004358">
    <property type="entry name" value="Sig_transdc_His_kin-like_C"/>
</dbReference>
<dbReference type="EMBL" id="CP012673">
    <property type="protein sequence ID" value="AUX43409.1"/>
    <property type="molecule type" value="Genomic_DNA"/>
</dbReference>
<dbReference type="InterPro" id="IPR036890">
    <property type="entry name" value="HATPase_C_sf"/>
</dbReference>
<keyword evidence="9" id="KW-0902">Two-component regulatory system</keyword>
<evidence type="ECO:0000259" key="12">
    <source>
        <dbReference type="PROSITE" id="PS50109"/>
    </source>
</evidence>
<dbReference type="InterPro" id="IPR036097">
    <property type="entry name" value="HisK_dim/P_sf"/>
</dbReference>
<dbReference type="GO" id="GO:0016020">
    <property type="term" value="C:membrane"/>
    <property type="evidence" value="ECO:0007669"/>
    <property type="project" value="UniProtKB-SubCell"/>
</dbReference>
<keyword evidence="6 11" id="KW-0812">Transmembrane</keyword>
<dbReference type="OrthoDB" id="9815202at2"/>
<comment type="catalytic activity">
    <reaction evidence="1">
        <text>ATP + protein L-histidine = ADP + protein N-phospho-L-histidine.</text>
        <dbReference type="EC" id="2.7.13.3"/>
    </reaction>
</comment>
<feature type="domain" description="HAMP" evidence="13">
    <location>
        <begin position="222"/>
        <end position="275"/>
    </location>
</feature>
<evidence type="ECO:0000256" key="9">
    <source>
        <dbReference type="ARBA" id="ARBA00023012"/>
    </source>
</evidence>
<feature type="transmembrane region" description="Helical" evidence="11">
    <location>
        <begin position="196"/>
        <end position="220"/>
    </location>
</feature>
<dbReference type="PRINTS" id="PR00344">
    <property type="entry name" value="BCTRLSENSOR"/>
</dbReference>
<name>A0A2L0EVW7_SORCE</name>
<sequence length="498" mass="52819">MAAEPGARGGTPPFFRSLRLRTTALVVAVLLAPMLFVFAFLLVERRAWSRVLGNADFAAREAAAALDALGGASPGDPRVHARLDALARTHLLRLRLVDAAGEVVADADHDRGTDLGQRVGDLLLGAIEAEALDAFDAALGPLGQRPELAEARRGLAARGCEFSKSATLLVCHAVNASRSGYVHAQDSSRRPAAHLLYLRGALPRLVAITLPLSLLLALWLSRSFVRPLEALRRRALAKIHEPTPRADLPLQGPAELQDLAAAFNALLATLEERRGANEAFVADLVHELKNPVAAIRGCADALADAPAERERAARLSRLLKESSHRLDALVSQFLELARAEAGMPHEERSRVDLAALARGIVDSMADDGRFPGVRFAVSGAARAEVVGVAYRLESVLRNLLENAASFSGPGGEVHVAIAARDDRRVEATVSDTGPGIAEEALHRVFQRFFTTRGGERGSGLGLALVRAVVEAHGGSVSASSTPGRGATFRVELPLAPPP</sequence>
<dbReference type="AlphaFoldDB" id="A0A2L0EVW7"/>
<gene>
    <name evidence="14" type="ORF">SOCE26_048570</name>
</gene>
<evidence type="ECO:0000256" key="11">
    <source>
        <dbReference type="SAM" id="Phobius"/>
    </source>
</evidence>
<dbReference type="InterPro" id="IPR050428">
    <property type="entry name" value="TCS_sensor_his_kinase"/>
</dbReference>
<dbReference type="SUPFAM" id="SSF55874">
    <property type="entry name" value="ATPase domain of HSP90 chaperone/DNA topoisomerase II/histidine kinase"/>
    <property type="match status" value="1"/>
</dbReference>
<dbReference type="Gene3D" id="1.10.287.130">
    <property type="match status" value="1"/>
</dbReference>
<evidence type="ECO:0000256" key="1">
    <source>
        <dbReference type="ARBA" id="ARBA00000085"/>
    </source>
</evidence>
<keyword evidence="8 11" id="KW-1133">Transmembrane helix</keyword>
<dbReference type="GO" id="GO:0000155">
    <property type="term" value="F:phosphorelay sensor kinase activity"/>
    <property type="evidence" value="ECO:0007669"/>
    <property type="project" value="InterPro"/>
</dbReference>
<reference evidence="14 15" key="1">
    <citation type="submission" date="2015-09" db="EMBL/GenBank/DDBJ databases">
        <title>Sorangium comparison.</title>
        <authorList>
            <person name="Zaburannyi N."/>
            <person name="Bunk B."/>
            <person name="Overmann J."/>
            <person name="Mueller R."/>
        </authorList>
    </citation>
    <scope>NUCLEOTIDE SEQUENCE [LARGE SCALE GENOMIC DNA]</scope>
    <source>
        <strain evidence="14 15">So ce26</strain>
    </source>
</reference>
<organism evidence="14 15">
    <name type="scientific">Sorangium cellulosum</name>
    <name type="common">Polyangium cellulosum</name>
    <dbReference type="NCBI Taxonomy" id="56"/>
    <lineage>
        <taxon>Bacteria</taxon>
        <taxon>Pseudomonadati</taxon>
        <taxon>Myxococcota</taxon>
        <taxon>Polyangia</taxon>
        <taxon>Polyangiales</taxon>
        <taxon>Polyangiaceae</taxon>
        <taxon>Sorangium</taxon>
    </lineage>
</organism>
<evidence type="ECO:0000256" key="3">
    <source>
        <dbReference type="ARBA" id="ARBA00012438"/>
    </source>
</evidence>
<keyword evidence="10 11" id="KW-0472">Membrane</keyword>
<proteinExistence type="predicted"/>
<evidence type="ECO:0000256" key="7">
    <source>
        <dbReference type="ARBA" id="ARBA00022777"/>
    </source>
</evidence>
<comment type="subcellular location">
    <subcellularLocation>
        <location evidence="2">Membrane</location>
    </subcellularLocation>
</comment>
<evidence type="ECO:0000256" key="8">
    <source>
        <dbReference type="ARBA" id="ARBA00022989"/>
    </source>
</evidence>
<dbReference type="SMART" id="SM00304">
    <property type="entry name" value="HAMP"/>
    <property type="match status" value="1"/>
</dbReference>
<dbReference type="SMART" id="SM00387">
    <property type="entry name" value="HATPase_c"/>
    <property type="match status" value="1"/>
</dbReference>
<keyword evidence="4" id="KW-0597">Phosphoprotein</keyword>
<evidence type="ECO:0000313" key="15">
    <source>
        <dbReference type="Proteomes" id="UP000238348"/>
    </source>
</evidence>
<dbReference type="SMART" id="SM00388">
    <property type="entry name" value="HisKA"/>
    <property type="match status" value="1"/>
</dbReference>
<evidence type="ECO:0000256" key="4">
    <source>
        <dbReference type="ARBA" id="ARBA00022553"/>
    </source>
</evidence>
<dbReference type="RefSeq" id="WP_104982088.1">
    <property type="nucleotide sequence ID" value="NZ_CP012673.1"/>
</dbReference>
<dbReference type="InterPro" id="IPR003660">
    <property type="entry name" value="HAMP_dom"/>
</dbReference>
<dbReference type="Gene3D" id="6.10.340.10">
    <property type="match status" value="1"/>
</dbReference>
<dbReference type="PROSITE" id="PS50885">
    <property type="entry name" value="HAMP"/>
    <property type="match status" value="1"/>
</dbReference>
<evidence type="ECO:0000256" key="10">
    <source>
        <dbReference type="ARBA" id="ARBA00023136"/>
    </source>
</evidence>
<dbReference type="InterPro" id="IPR003661">
    <property type="entry name" value="HisK_dim/P_dom"/>
</dbReference>